<keyword evidence="2" id="KW-1185">Reference proteome</keyword>
<sequence>ADLVLSLATRINSLEDVATAVDVPSLLTKITQYGFRREEDFDKYEALRLAEQLASVAKVWSHQKDSTYDVIGCTLKEKLAVPKKQLKAYFVALLAYKEYANVLEAVSKVDKSFKTTSSPSSTASCQPHRESPRRLRVSCYARGMPGHIVRTCYRRNPRPLFPKSASGVKPLIPPPGEPSSFIAGQLHAHPGSYLFRSKVLDWVKNKVDVHDYFRHFTGSFKVNVSTQICHLLEYSQTTLLVSLLQNLSHILSSNASQLEPSRCGRGLESACLLTWSCPLQDASSFAWESVFELSGIPVVVSDYWPSDVLAFDITVKDVLALSNKLESFRLSIKHSRVDVHVDSLALFHPWNGQSAKSNGLVEALKSIFNTTLECNCVLRIFNVLALPTRQTILIMLDSSLSKRCWDKIQDAFRGEMGHSVDLMALRLNVVSDRSGKPLPFFSPWRSPEYVGVNLFTQFSGHHSPDLFRSPYVFPPIFLIPNVLKLLHSARLTFTLVVPDVQLERFWWPLLPHKSSSSLRLGFKGEKDIIRFPSKNGYVESSTLPCDLWAFCVEYTACYSL</sequence>
<proteinExistence type="predicted"/>
<gene>
    <name evidence="1" type="ORF">P5673_015252</name>
</gene>
<dbReference type="AlphaFoldDB" id="A0AAD9V5C6"/>
<evidence type="ECO:0000313" key="2">
    <source>
        <dbReference type="Proteomes" id="UP001249851"/>
    </source>
</evidence>
<accession>A0AAD9V5C6</accession>
<evidence type="ECO:0000313" key="1">
    <source>
        <dbReference type="EMBL" id="KAK2561859.1"/>
    </source>
</evidence>
<reference evidence="1" key="1">
    <citation type="journal article" date="2023" name="G3 (Bethesda)">
        <title>Whole genome assembly and annotation of the endangered Caribbean coral Acropora cervicornis.</title>
        <authorList>
            <person name="Selwyn J.D."/>
            <person name="Vollmer S.V."/>
        </authorList>
    </citation>
    <scope>NUCLEOTIDE SEQUENCE</scope>
    <source>
        <strain evidence="1">K2</strain>
    </source>
</reference>
<dbReference type="EMBL" id="JARQWQ010000031">
    <property type="protein sequence ID" value="KAK2561859.1"/>
    <property type="molecule type" value="Genomic_DNA"/>
</dbReference>
<protein>
    <submittedName>
        <fullName evidence="1">Uncharacterized protein</fullName>
    </submittedName>
</protein>
<comment type="caution">
    <text evidence="1">The sequence shown here is derived from an EMBL/GenBank/DDBJ whole genome shotgun (WGS) entry which is preliminary data.</text>
</comment>
<organism evidence="1 2">
    <name type="scientific">Acropora cervicornis</name>
    <name type="common">Staghorn coral</name>
    <dbReference type="NCBI Taxonomy" id="6130"/>
    <lineage>
        <taxon>Eukaryota</taxon>
        <taxon>Metazoa</taxon>
        <taxon>Cnidaria</taxon>
        <taxon>Anthozoa</taxon>
        <taxon>Hexacorallia</taxon>
        <taxon>Scleractinia</taxon>
        <taxon>Astrocoeniina</taxon>
        <taxon>Acroporidae</taxon>
        <taxon>Acropora</taxon>
    </lineage>
</organism>
<reference evidence="1" key="2">
    <citation type="journal article" date="2023" name="Science">
        <title>Genomic signatures of disease resistance in endangered staghorn corals.</title>
        <authorList>
            <person name="Vollmer S.V."/>
            <person name="Selwyn J.D."/>
            <person name="Despard B.A."/>
            <person name="Roesel C.L."/>
        </authorList>
    </citation>
    <scope>NUCLEOTIDE SEQUENCE</scope>
    <source>
        <strain evidence="1">K2</strain>
    </source>
</reference>
<feature type="non-terminal residue" evidence="1">
    <location>
        <position position="560"/>
    </location>
</feature>
<name>A0AAD9V5C6_ACRCE</name>
<dbReference type="Proteomes" id="UP001249851">
    <property type="component" value="Unassembled WGS sequence"/>
</dbReference>